<keyword evidence="6" id="KW-0804">Transcription</keyword>
<dbReference type="NCBIfam" id="TIGR00229">
    <property type="entry name" value="sensory_box"/>
    <property type="match status" value="1"/>
</dbReference>
<dbReference type="InterPro" id="IPR025944">
    <property type="entry name" value="Sigma_54_int_dom_CS"/>
</dbReference>
<dbReference type="InterPro" id="IPR025943">
    <property type="entry name" value="Sigma_54_int_dom_ATP-bd_2"/>
</dbReference>
<dbReference type="InterPro" id="IPR009057">
    <property type="entry name" value="Homeodomain-like_sf"/>
</dbReference>
<dbReference type="EMBL" id="LHUR01000022">
    <property type="protein sequence ID" value="KOA19780.1"/>
    <property type="molecule type" value="Genomic_DNA"/>
</dbReference>
<dbReference type="STRING" id="36844.SAMN04488501_102124"/>
<dbReference type="InterPro" id="IPR013767">
    <property type="entry name" value="PAS_fold"/>
</dbReference>
<keyword evidence="2" id="KW-0058">Aromatic hydrocarbons catabolism</keyword>
<dbReference type="PROSITE" id="PS50045">
    <property type="entry name" value="SIGMA54_INTERACT_4"/>
    <property type="match status" value="1"/>
</dbReference>
<evidence type="ECO:0000256" key="2">
    <source>
        <dbReference type="ARBA" id="ARBA00022797"/>
    </source>
</evidence>
<keyword evidence="3" id="KW-0067">ATP-binding</keyword>
<keyword evidence="5" id="KW-0238">DNA-binding</keyword>
<proteinExistence type="predicted"/>
<dbReference type="GO" id="GO:0003677">
    <property type="term" value="F:DNA binding"/>
    <property type="evidence" value="ECO:0007669"/>
    <property type="project" value="UniProtKB-KW"/>
</dbReference>
<evidence type="ECO:0000256" key="6">
    <source>
        <dbReference type="ARBA" id="ARBA00023163"/>
    </source>
</evidence>
<dbReference type="Pfam" id="PF00989">
    <property type="entry name" value="PAS"/>
    <property type="match status" value="1"/>
</dbReference>
<evidence type="ECO:0000256" key="7">
    <source>
        <dbReference type="ARBA" id="ARBA00029500"/>
    </source>
</evidence>
<dbReference type="FunFam" id="3.40.50.300:FF:000006">
    <property type="entry name" value="DNA-binding transcriptional regulator NtrC"/>
    <property type="match status" value="1"/>
</dbReference>
<dbReference type="AlphaFoldDB" id="A0A0L6Z9Y6"/>
<dbReference type="SUPFAM" id="SSF46689">
    <property type="entry name" value="Homeodomain-like"/>
    <property type="match status" value="1"/>
</dbReference>
<dbReference type="InterPro" id="IPR025662">
    <property type="entry name" value="Sigma_54_int_dom_ATP-bd_1"/>
</dbReference>
<comment type="caution">
    <text evidence="11">The sequence shown here is derived from an EMBL/GenBank/DDBJ whole genome shotgun (WGS) entry which is preliminary data.</text>
</comment>
<dbReference type="SMART" id="SM00382">
    <property type="entry name" value="AAA"/>
    <property type="match status" value="1"/>
</dbReference>
<dbReference type="Gene3D" id="1.10.8.60">
    <property type="match status" value="1"/>
</dbReference>
<evidence type="ECO:0000259" key="10">
    <source>
        <dbReference type="PROSITE" id="PS50112"/>
    </source>
</evidence>
<dbReference type="InterPro" id="IPR002078">
    <property type="entry name" value="Sigma_54_int"/>
</dbReference>
<evidence type="ECO:0000313" key="12">
    <source>
        <dbReference type="Proteomes" id="UP000037043"/>
    </source>
</evidence>
<evidence type="ECO:0000256" key="1">
    <source>
        <dbReference type="ARBA" id="ARBA00022741"/>
    </source>
</evidence>
<dbReference type="SUPFAM" id="SSF55785">
    <property type="entry name" value="PYP-like sensor domain (PAS domain)"/>
    <property type="match status" value="1"/>
</dbReference>
<dbReference type="RefSeq" id="WP_139205608.1">
    <property type="nucleotide sequence ID" value="NZ_LHUR01000022.1"/>
</dbReference>
<dbReference type="GO" id="GO:0006355">
    <property type="term" value="P:regulation of DNA-templated transcription"/>
    <property type="evidence" value="ECO:0007669"/>
    <property type="project" value="InterPro"/>
</dbReference>
<dbReference type="InterPro" id="IPR030828">
    <property type="entry name" value="HTH_TyrR"/>
</dbReference>
<reference evidence="12" key="1">
    <citation type="submission" date="2015-08" db="EMBL/GenBank/DDBJ databases">
        <title>Genome sequence of the strict anaerobe Clostridium homopropionicum LuHBu1 (DSM 5847T).</title>
        <authorList>
            <person name="Poehlein A."/>
            <person name="Beck M."/>
            <person name="Schiel-Bengelsdorf B."/>
            <person name="Bengelsdorf F.R."/>
            <person name="Daniel R."/>
            <person name="Duerre P."/>
        </authorList>
    </citation>
    <scope>NUCLEOTIDE SEQUENCE [LARGE SCALE GENOMIC DNA]</scope>
    <source>
        <strain evidence="12">DSM 5847</strain>
    </source>
</reference>
<dbReference type="PROSITE" id="PS00688">
    <property type="entry name" value="SIGMA54_INTERACT_3"/>
    <property type="match status" value="1"/>
</dbReference>
<evidence type="ECO:0000259" key="9">
    <source>
        <dbReference type="PROSITE" id="PS50045"/>
    </source>
</evidence>
<dbReference type="PANTHER" id="PTHR32071:SF57">
    <property type="entry name" value="C4-DICARBOXYLATE TRANSPORT TRANSCRIPTIONAL REGULATORY PROTEIN DCTD"/>
    <property type="match status" value="1"/>
</dbReference>
<dbReference type="Proteomes" id="UP000037043">
    <property type="component" value="Unassembled WGS sequence"/>
</dbReference>
<keyword evidence="4" id="KW-0805">Transcription regulation</keyword>
<accession>A0A0L6Z9Y6</accession>
<evidence type="ECO:0000256" key="4">
    <source>
        <dbReference type="ARBA" id="ARBA00023015"/>
    </source>
</evidence>
<sequence>MSKISSYDITGLMSEDEILASDYCTILQELKKTRKLCAALDAVIENSADTIFIADGEANTVRVNKAYEELSGLNREELIGLNLKEMEGNYISKSGSLLVLQKREAVELELHFYKTNRKAFIRSIPIFDDNGNISMIISNSRNFEEIEKLKDKLIEAEKLASKYHSQIEAIREHLWKKRDIIAEDKKMIDLLNKAYKVARVDSSVLILGETGVGKGEMAKYIHENSPRAKEKFISINCGAISEKLIESEFFGYEKGAFTGANKEGKMGLFEVADKGTVFLDEIGELSLDMQVKLLRVLQEHEFEKIGGTEPIKVDIRVIAATNRDLKEMIKQKLFREDLFYRLNVVPLVVPPLRERVNDIVPLALKFLNLLNEKYGLKKTLSSSVYQALIKYEWPGNVRELKNVIEQAVIMSEDERITLDNLPIAGLSKLEVIDVDKNVDLNEIVEKIEFEYITKAYEKYNSVRVAAKALNMSPSTFERKRKIYANKYSSIVK</sequence>
<dbReference type="GO" id="GO:0005524">
    <property type="term" value="F:ATP binding"/>
    <property type="evidence" value="ECO:0007669"/>
    <property type="project" value="UniProtKB-KW"/>
</dbReference>
<dbReference type="SUPFAM" id="SSF52540">
    <property type="entry name" value="P-loop containing nucleoside triphosphate hydrolases"/>
    <property type="match status" value="1"/>
</dbReference>
<dbReference type="Pfam" id="PF25601">
    <property type="entry name" value="AAA_lid_14"/>
    <property type="match status" value="1"/>
</dbReference>
<dbReference type="Gene3D" id="1.10.10.60">
    <property type="entry name" value="Homeodomain-like"/>
    <property type="match status" value="1"/>
</dbReference>
<dbReference type="PATRIC" id="fig|1121318.3.peg.1886"/>
<dbReference type="InterPro" id="IPR058031">
    <property type="entry name" value="AAA_lid_NorR"/>
</dbReference>
<dbReference type="CDD" id="cd00130">
    <property type="entry name" value="PAS"/>
    <property type="match status" value="1"/>
</dbReference>
<keyword evidence="12" id="KW-1185">Reference proteome</keyword>
<dbReference type="PANTHER" id="PTHR32071">
    <property type="entry name" value="TRANSCRIPTIONAL REGULATORY PROTEIN"/>
    <property type="match status" value="1"/>
</dbReference>
<feature type="domain" description="PAS" evidence="10">
    <location>
        <begin position="40"/>
        <end position="80"/>
    </location>
</feature>
<dbReference type="InterPro" id="IPR003593">
    <property type="entry name" value="AAA+_ATPase"/>
</dbReference>
<evidence type="ECO:0000256" key="5">
    <source>
        <dbReference type="ARBA" id="ARBA00023125"/>
    </source>
</evidence>
<protein>
    <recommendedName>
        <fullName evidence="7">HTH-type transcriptional regulatory protein TyrR</fullName>
    </recommendedName>
</protein>
<feature type="domain" description="Sigma-54 factor interaction" evidence="9">
    <location>
        <begin position="180"/>
        <end position="409"/>
    </location>
</feature>
<dbReference type="Gene3D" id="3.40.50.300">
    <property type="entry name" value="P-loop containing nucleotide triphosphate hydrolases"/>
    <property type="match status" value="1"/>
</dbReference>
<dbReference type="PROSITE" id="PS00675">
    <property type="entry name" value="SIGMA54_INTERACT_1"/>
    <property type="match status" value="1"/>
</dbReference>
<dbReference type="Pfam" id="PF18024">
    <property type="entry name" value="HTH_50"/>
    <property type="match status" value="1"/>
</dbReference>
<evidence type="ECO:0000313" key="11">
    <source>
        <dbReference type="EMBL" id="KOA19780.1"/>
    </source>
</evidence>
<dbReference type="Gene3D" id="3.30.450.20">
    <property type="entry name" value="PAS domain"/>
    <property type="match status" value="1"/>
</dbReference>
<keyword evidence="8" id="KW-0175">Coiled coil</keyword>
<dbReference type="InterPro" id="IPR035965">
    <property type="entry name" value="PAS-like_dom_sf"/>
</dbReference>
<feature type="coiled-coil region" evidence="8">
    <location>
        <begin position="139"/>
        <end position="166"/>
    </location>
</feature>
<dbReference type="PROSITE" id="PS50112">
    <property type="entry name" value="PAS"/>
    <property type="match status" value="1"/>
</dbReference>
<dbReference type="InterPro" id="IPR000014">
    <property type="entry name" value="PAS"/>
</dbReference>
<evidence type="ECO:0000256" key="3">
    <source>
        <dbReference type="ARBA" id="ARBA00022840"/>
    </source>
</evidence>
<organism evidence="11 12">
    <name type="scientific">Clostridium homopropionicum DSM 5847</name>
    <dbReference type="NCBI Taxonomy" id="1121318"/>
    <lineage>
        <taxon>Bacteria</taxon>
        <taxon>Bacillati</taxon>
        <taxon>Bacillota</taxon>
        <taxon>Clostridia</taxon>
        <taxon>Eubacteriales</taxon>
        <taxon>Clostridiaceae</taxon>
        <taxon>Clostridium</taxon>
    </lineage>
</organism>
<dbReference type="Pfam" id="PF00158">
    <property type="entry name" value="Sigma54_activat"/>
    <property type="match status" value="1"/>
</dbReference>
<evidence type="ECO:0000256" key="8">
    <source>
        <dbReference type="SAM" id="Coils"/>
    </source>
</evidence>
<gene>
    <name evidence="11" type="primary">algB</name>
    <name evidence="11" type="ORF">CLHOM_18690</name>
</gene>
<dbReference type="InterPro" id="IPR027417">
    <property type="entry name" value="P-loop_NTPase"/>
</dbReference>
<dbReference type="CDD" id="cd00009">
    <property type="entry name" value="AAA"/>
    <property type="match status" value="1"/>
</dbReference>
<dbReference type="PROSITE" id="PS00676">
    <property type="entry name" value="SIGMA54_INTERACT_2"/>
    <property type="match status" value="1"/>
</dbReference>
<keyword evidence="1" id="KW-0547">Nucleotide-binding</keyword>
<name>A0A0L6Z9Y6_9CLOT</name>